<evidence type="ECO:0000256" key="7">
    <source>
        <dbReference type="ARBA" id="ARBA00023136"/>
    </source>
</evidence>
<dbReference type="RefSeq" id="WP_144449199.1">
    <property type="nucleotide sequence ID" value="NZ_VLKZ01000002.1"/>
</dbReference>
<protein>
    <submittedName>
        <fullName evidence="9">Arsenical pump membrane protein</fullName>
    </submittedName>
</protein>
<dbReference type="PANTHER" id="PTHR43302:SF6">
    <property type="entry name" value="ARSENICAL PUMP MEMBRANE PROTEIN-RELATED"/>
    <property type="match status" value="1"/>
</dbReference>
<evidence type="ECO:0000313" key="10">
    <source>
        <dbReference type="Proteomes" id="UP000315711"/>
    </source>
</evidence>
<dbReference type="CDD" id="cd01118">
    <property type="entry name" value="ArsB_permease"/>
    <property type="match status" value="1"/>
</dbReference>
<name>A0A562QSQ2_9BACI</name>
<feature type="transmembrane region" description="Helical" evidence="8">
    <location>
        <begin position="177"/>
        <end position="203"/>
    </location>
</feature>
<dbReference type="InterPro" id="IPR000802">
    <property type="entry name" value="Arsenical_pump_ArsB"/>
</dbReference>
<evidence type="ECO:0000256" key="4">
    <source>
        <dbReference type="ARBA" id="ARBA00022692"/>
    </source>
</evidence>
<accession>A0A562QSQ2</accession>
<keyword evidence="10" id="KW-1185">Reference proteome</keyword>
<organism evidence="9 10">
    <name type="scientific">Halalkalibacter nanhaiisediminis</name>
    <dbReference type="NCBI Taxonomy" id="688079"/>
    <lineage>
        <taxon>Bacteria</taxon>
        <taxon>Bacillati</taxon>
        <taxon>Bacillota</taxon>
        <taxon>Bacilli</taxon>
        <taxon>Bacillales</taxon>
        <taxon>Bacillaceae</taxon>
        <taxon>Halalkalibacter</taxon>
    </lineage>
</organism>
<feature type="transmembrane region" description="Helical" evidence="8">
    <location>
        <begin position="6"/>
        <end position="23"/>
    </location>
</feature>
<feature type="transmembrane region" description="Helical" evidence="8">
    <location>
        <begin position="299"/>
        <end position="317"/>
    </location>
</feature>
<keyword evidence="3" id="KW-1003">Cell membrane</keyword>
<feature type="transmembrane region" description="Helical" evidence="8">
    <location>
        <begin position="120"/>
        <end position="137"/>
    </location>
</feature>
<keyword evidence="7 8" id="KW-0472">Membrane</keyword>
<dbReference type="Proteomes" id="UP000315711">
    <property type="component" value="Unassembled WGS sequence"/>
</dbReference>
<comment type="subcellular location">
    <subcellularLocation>
        <location evidence="1">Cell membrane</location>
        <topology evidence="1">Multi-pass membrane protein</topology>
    </subcellularLocation>
</comment>
<keyword evidence="5" id="KW-0059">Arsenical resistance</keyword>
<feature type="transmembrane region" description="Helical" evidence="8">
    <location>
        <begin position="268"/>
        <end position="287"/>
    </location>
</feature>
<dbReference type="PRINTS" id="PR00758">
    <property type="entry name" value="ARSENICPUMP"/>
</dbReference>
<dbReference type="EMBL" id="VLKZ01000002">
    <property type="protein sequence ID" value="TWI59116.1"/>
    <property type="molecule type" value="Genomic_DNA"/>
</dbReference>
<dbReference type="OrthoDB" id="9774335at2"/>
<evidence type="ECO:0000256" key="1">
    <source>
        <dbReference type="ARBA" id="ARBA00004651"/>
    </source>
</evidence>
<comment type="caution">
    <text evidence="9">The sequence shown here is derived from an EMBL/GenBank/DDBJ whole genome shotgun (WGS) entry which is preliminary data.</text>
</comment>
<feature type="transmembrane region" description="Helical" evidence="8">
    <location>
        <begin position="61"/>
        <end position="84"/>
    </location>
</feature>
<gene>
    <name evidence="9" type="ORF">IQ10_00828</name>
</gene>
<feature type="transmembrane region" description="Helical" evidence="8">
    <location>
        <begin position="30"/>
        <end position="49"/>
    </location>
</feature>
<proteinExistence type="inferred from homology"/>
<dbReference type="PANTHER" id="PTHR43302">
    <property type="entry name" value="TRANSPORTER ARSB-RELATED"/>
    <property type="match status" value="1"/>
</dbReference>
<keyword evidence="6 8" id="KW-1133">Transmembrane helix</keyword>
<evidence type="ECO:0000256" key="6">
    <source>
        <dbReference type="ARBA" id="ARBA00022989"/>
    </source>
</evidence>
<sequence>MSDSLVIFTLLIFALTTLFIMWRPRGINEAVPAFVGSGILLLMGIVPLSDVREILEIVSGPALTIISTIIMCIVLETIGVFRWAAYNIIKRANGSGIKLFWYIIILCFLMTIFFNNDGSILLTTPIIIHIVTMLKLTKKQKFPYLFGGVFVATASSLPIGVSNIANLIGLQIVGLDLISYTNMVLVPSMIGICTLSLLIFLLFKKSIPKKVDSIQDESTAFIMSQQIPLLSKKAIGRQAIDVQLLKICLGIVILVRASYFILTPLGINIEWIALVGAAILIVIRWFKTRIGVYDIIKKAPWHILVFAFGMYVIVYALNNTGLPVILVEILKEPMSQNLLYASFLSGIMITVLSNLMNNLPSVMLGVLMITEMGLDIQTLQFSYIAIIIGSDIGALLTPLGTLATLLWMYVLKRENIHVTWVQYLKVAIFVIPLTLFVTLLSLYLWVTLIYL</sequence>
<dbReference type="AlphaFoldDB" id="A0A562QSQ2"/>
<feature type="transmembrane region" description="Helical" evidence="8">
    <location>
        <begin position="392"/>
        <end position="411"/>
    </location>
</feature>
<comment type="similarity">
    <text evidence="2">Belongs to the ArsB family.</text>
</comment>
<feature type="transmembrane region" description="Helical" evidence="8">
    <location>
        <begin position="337"/>
        <end position="355"/>
    </location>
</feature>
<dbReference type="Pfam" id="PF02040">
    <property type="entry name" value="ArsB"/>
    <property type="match status" value="1"/>
</dbReference>
<evidence type="ECO:0000256" key="5">
    <source>
        <dbReference type="ARBA" id="ARBA00022849"/>
    </source>
</evidence>
<feature type="transmembrane region" description="Helical" evidence="8">
    <location>
        <begin position="144"/>
        <end position="165"/>
    </location>
</feature>
<feature type="transmembrane region" description="Helical" evidence="8">
    <location>
        <begin position="96"/>
        <end position="114"/>
    </location>
</feature>
<evidence type="ECO:0000256" key="2">
    <source>
        <dbReference type="ARBA" id="ARBA00006433"/>
    </source>
</evidence>
<keyword evidence="4 8" id="KW-0812">Transmembrane</keyword>
<evidence type="ECO:0000256" key="8">
    <source>
        <dbReference type="SAM" id="Phobius"/>
    </source>
</evidence>
<dbReference type="GO" id="GO:0046685">
    <property type="term" value="P:response to arsenic-containing substance"/>
    <property type="evidence" value="ECO:0007669"/>
    <property type="project" value="UniProtKB-KW"/>
</dbReference>
<feature type="transmembrane region" description="Helical" evidence="8">
    <location>
        <begin position="423"/>
        <end position="446"/>
    </location>
</feature>
<evidence type="ECO:0000256" key="3">
    <source>
        <dbReference type="ARBA" id="ARBA00022475"/>
    </source>
</evidence>
<dbReference type="GO" id="GO:0005886">
    <property type="term" value="C:plasma membrane"/>
    <property type="evidence" value="ECO:0007669"/>
    <property type="project" value="UniProtKB-SubCell"/>
</dbReference>
<reference evidence="9 10" key="1">
    <citation type="journal article" date="2015" name="Stand. Genomic Sci.">
        <title>Genomic Encyclopedia of Bacterial and Archaeal Type Strains, Phase III: the genomes of soil and plant-associated and newly described type strains.</title>
        <authorList>
            <person name="Whitman W.B."/>
            <person name="Woyke T."/>
            <person name="Klenk H.P."/>
            <person name="Zhou Y."/>
            <person name="Lilburn T.G."/>
            <person name="Beck B.J."/>
            <person name="De Vos P."/>
            <person name="Vandamme P."/>
            <person name="Eisen J.A."/>
            <person name="Garrity G."/>
            <person name="Hugenholtz P."/>
            <person name="Kyrpides N.C."/>
        </authorList>
    </citation>
    <scope>NUCLEOTIDE SEQUENCE [LARGE SCALE GENOMIC DNA]</scope>
    <source>
        <strain evidence="9 10">CGMCC 1.10116</strain>
    </source>
</reference>
<evidence type="ECO:0000313" key="9">
    <source>
        <dbReference type="EMBL" id="TWI59116.1"/>
    </source>
</evidence>
<dbReference type="GO" id="GO:0015105">
    <property type="term" value="F:arsenite transmembrane transporter activity"/>
    <property type="evidence" value="ECO:0007669"/>
    <property type="project" value="InterPro"/>
</dbReference>